<sequence>MSAINLARTSASQPSILHAFFGLTDVWLTVLRNSFHYGVLNPTKSQIRSFALSASPQWLPNLAKGVQRGKDADTRELSKT</sequence>
<keyword evidence="2" id="KW-1185">Reference proteome</keyword>
<protein>
    <submittedName>
        <fullName evidence="1">Uncharacterized protein</fullName>
    </submittedName>
</protein>
<proteinExistence type="predicted"/>
<accession>A0A8R1E967</accession>
<evidence type="ECO:0000313" key="2">
    <source>
        <dbReference type="Proteomes" id="UP000005237"/>
    </source>
</evidence>
<organism evidence="1 2">
    <name type="scientific">Caenorhabditis japonica</name>
    <dbReference type="NCBI Taxonomy" id="281687"/>
    <lineage>
        <taxon>Eukaryota</taxon>
        <taxon>Metazoa</taxon>
        <taxon>Ecdysozoa</taxon>
        <taxon>Nematoda</taxon>
        <taxon>Chromadorea</taxon>
        <taxon>Rhabditida</taxon>
        <taxon>Rhabditina</taxon>
        <taxon>Rhabditomorpha</taxon>
        <taxon>Rhabditoidea</taxon>
        <taxon>Rhabditidae</taxon>
        <taxon>Peloderinae</taxon>
        <taxon>Caenorhabditis</taxon>
    </lineage>
</organism>
<reference evidence="1" key="2">
    <citation type="submission" date="2022-06" db="UniProtKB">
        <authorList>
            <consortium name="EnsemblMetazoa"/>
        </authorList>
    </citation>
    <scope>IDENTIFICATION</scope>
    <source>
        <strain evidence="1">DF5081</strain>
    </source>
</reference>
<evidence type="ECO:0000313" key="1">
    <source>
        <dbReference type="EnsemblMetazoa" id="CJA25607.1"/>
    </source>
</evidence>
<dbReference type="Proteomes" id="UP000005237">
    <property type="component" value="Unassembled WGS sequence"/>
</dbReference>
<dbReference type="AlphaFoldDB" id="A0A8R1E967"/>
<name>A0A8R1E967_CAEJA</name>
<reference evidence="2" key="1">
    <citation type="submission" date="2010-08" db="EMBL/GenBank/DDBJ databases">
        <authorList>
            <consortium name="Caenorhabditis japonica Sequencing Consortium"/>
            <person name="Wilson R.K."/>
        </authorList>
    </citation>
    <scope>NUCLEOTIDE SEQUENCE [LARGE SCALE GENOMIC DNA]</scope>
    <source>
        <strain evidence="2">DF5081</strain>
    </source>
</reference>
<dbReference type="EnsemblMetazoa" id="CJA25607.1">
    <property type="protein sequence ID" value="CJA25607.1"/>
    <property type="gene ID" value="WBGene00181179"/>
</dbReference>